<reference evidence="1" key="1">
    <citation type="submission" date="2022-10" db="EMBL/GenBank/DDBJ databases">
        <title>Genome Sequence of Xylaria curta.</title>
        <authorList>
            <person name="Buettner E."/>
        </authorList>
    </citation>
    <scope>NUCLEOTIDE SEQUENCE</scope>
    <source>
        <strain evidence="1">Babe10</strain>
    </source>
</reference>
<organism evidence="1 2">
    <name type="scientific">Xylaria curta</name>
    <dbReference type="NCBI Taxonomy" id="42375"/>
    <lineage>
        <taxon>Eukaryota</taxon>
        <taxon>Fungi</taxon>
        <taxon>Dikarya</taxon>
        <taxon>Ascomycota</taxon>
        <taxon>Pezizomycotina</taxon>
        <taxon>Sordariomycetes</taxon>
        <taxon>Xylariomycetidae</taxon>
        <taxon>Xylariales</taxon>
        <taxon>Xylariaceae</taxon>
        <taxon>Xylaria</taxon>
    </lineage>
</organism>
<dbReference type="EMBL" id="JAPDGR010000517">
    <property type="protein sequence ID" value="KAJ2989536.1"/>
    <property type="molecule type" value="Genomic_DNA"/>
</dbReference>
<proteinExistence type="predicted"/>
<dbReference type="Proteomes" id="UP001143856">
    <property type="component" value="Unassembled WGS sequence"/>
</dbReference>
<keyword evidence="2" id="KW-1185">Reference proteome</keyword>
<protein>
    <submittedName>
        <fullName evidence="1">Uncharacterized protein</fullName>
    </submittedName>
</protein>
<evidence type="ECO:0000313" key="2">
    <source>
        <dbReference type="Proteomes" id="UP001143856"/>
    </source>
</evidence>
<gene>
    <name evidence="1" type="ORF">NUW58_g3418</name>
</gene>
<comment type="caution">
    <text evidence="1">The sequence shown here is derived from an EMBL/GenBank/DDBJ whole genome shotgun (WGS) entry which is preliminary data.</text>
</comment>
<evidence type="ECO:0000313" key="1">
    <source>
        <dbReference type="EMBL" id="KAJ2989536.1"/>
    </source>
</evidence>
<sequence>MRGFIQQRACIAENNQDALGPALLYFGCRDYESDFLYADELRKWENLGAVQLRPAFSRRGPWETGGEKGHKYTHERMWEEREEIRDLFRQGAKIFVCGSASKLAKSTNEVTKRIWRAAFPDKSEEDAQQWLESIREVRYASDVFD</sequence>
<name>A0ACC1PE57_9PEZI</name>
<accession>A0ACC1PE57</accession>